<dbReference type="Proteomes" id="UP000693970">
    <property type="component" value="Unassembled WGS sequence"/>
</dbReference>
<dbReference type="EMBL" id="JAGRRH010000001">
    <property type="protein sequence ID" value="KAG7373822.1"/>
    <property type="molecule type" value="Genomic_DNA"/>
</dbReference>
<evidence type="ECO:0000256" key="2">
    <source>
        <dbReference type="ARBA" id="ARBA00004771"/>
    </source>
</evidence>
<comment type="subcellular location">
    <subcellularLocation>
        <location evidence="1">Endoplasmic reticulum membrane</location>
        <topology evidence="1">Multi-pass membrane protein</topology>
    </subcellularLocation>
</comment>
<dbReference type="EC" id="2.3.1.20" evidence="5"/>
<evidence type="ECO:0000256" key="8">
    <source>
        <dbReference type="ARBA" id="ARBA00022692"/>
    </source>
</evidence>
<name>A0A9K3M4M2_9STRA</name>
<keyword evidence="8 16" id="KW-0812">Transmembrane</keyword>
<dbReference type="InterPro" id="IPR007130">
    <property type="entry name" value="DAGAT"/>
</dbReference>
<reference evidence="17" key="1">
    <citation type="journal article" date="2021" name="Sci. Rep.">
        <title>Diploid genomic architecture of Nitzschia inconspicua, an elite biomass production diatom.</title>
        <authorList>
            <person name="Oliver A."/>
            <person name="Podell S."/>
            <person name="Pinowska A."/>
            <person name="Traller J.C."/>
            <person name="Smith S.R."/>
            <person name="McClure R."/>
            <person name="Beliaev A."/>
            <person name="Bohutskyi P."/>
            <person name="Hill E.A."/>
            <person name="Rabines A."/>
            <person name="Zheng H."/>
            <person name="Allen L.Z."/>
            <person name="Kuo A."/>
            <person name="Grigoriev I.V."/>
            <person name="Allen A.E."/>
            <person name="Hazlebeck D."/>
            <person name="Allen E.E."/>
        </authorList>
    </citation>
    <scope>NUCLEOTIDE SEQUENCE</scope>
    <source>
        <strain evidence="17">Hildebrandi</strain>
    </source>
</reference>
<feature type="transmembrane region" description="Helical" evidence="16">
    <location>
        <begin position="38"/>
        <end position="56"/>
    </location>
</feature>
<evidence type="ECO:0000256" key="15">
    <source>
        <dbReference type="SAM" id="MobiDB-lite"/>
    </source>
</evidence>
<dbReference type="GO" id="GO:0004144">
    <property type="term" value="F:diacylglycerol O-acyltransferase activity"/>
    <property type="evidence" value="ECO:0007669"/>
    <property type="project" value="UniProtKB-EC"/>
</dbReference>
<evidence type="ECO:0000256" key="4">
    <source>
        <dbReference type="ARBA" id="ARBA00005420"/>
    </source>
</evidence>
<accession>A0A9K3M4M2</accession>
<comment type="similarity">
    <text evidence="4">Belongs to the diacylglycerol acyltransferase family.</text>
</comment>
<dbReference type="OrthoDB" id="264532at2759"/>
<evidence type="ECO:0000256" key="14">
    <source>
        <dbReference type="ARBA" id="ARBA00023315"/>
    </source>
</evidence>
<proteinExistence type="inferred from homology"/>
<feature type="transmembrane region" description="Helical" evidence="16">
    <location>
        <begin position="188"/>
        <end position="207"/>
    </location>
</feature>
<feature type="transmembrane region" description="Helical" evidence="16">
    <location>
        <begin position="142"/>
        <end position="168"/>
    </location>
</feature>
<evidence type="ECO:0000256" key="16">
    <source>
        <dbReference type="SAM" id="Phobius"/>
    </source>
</evidence>
<keyword evidence="18" id="KW-1185">Reference proteome</keyword>
<dbReference type="Pfam" id="PF03982">
    <property type="entry name" value="DAGAT"/>
    <property type="match status" value="2"/>
</dbReference>
<protein>
    <recommendedName>
        <fullName evidence="5">diacylglycerol O-acyltransferase</fullName>
        <ecNumber evidence="5">2.3.1.20</ecNumber>
    </recommendedName>
</protein>
<evidence type="ECO:0000256" key="11">
    <source>
        <dbReference type="ARBA" id="ARBA00022989"/>
    </source>
</evidence>
<organism evidence="17 18">
    <name type="scientific">Nitzschia inconspicua</name>
    <dbReference type="NCBI Taxonomy" id="303405"/>
    <lineage>
        <taxon>Eukaryota</taxon>
        <taxon>Sar</taxon>
        <taxon>Stramenopiles</taxon>
        <taxon>Ochrophyta</taxon>
        <taxon>Bacillariophyta</taxon>
        <taxon>Bacillariophyceae</taxon>
        <taxon>Bacillariophycidae</taxon>
        <taxon>Bacillariales</taxon>
        <taxon>Bacillariaceae</taxon>
        <taxon>Nitzschia</taxon>
    </lineage>
</organism>
<evidence type="ECO:0000256" key="5">
    <source>
        <dbReference type="ARBA" id="ARBA00013244"/>
    </source>
</evidence>
<dbReference type="GO" id="GO:0005789">
    <property type="term" value="C:endoplasmic reticulum membrane"/>
    <property type="evidence" value="ECO:0007669"/>
    <property type="project" value="UniProtKB-SubCell"/>
</dbReference>
<evidence type="ECO:0000256" key="7">
    <source>
        <dbReference type="ARBA" id="ARBA00022679"/>
    </source>
</evidence>
<comment type="pathway">
    <text evidence="2">Glycerolipid metabolism; triacylglycerol biosynthesis.</text>
</comment>
<keyword evidence="6" id="KW-0444">Lipid biosynthesis</keyword>
<keyword evidence="11 16" id="KW-1133">Transmembrane helix</keyword>
<dbReference type="PANTHER" id="PTHR12317:SF0">
    <property type="entry name" value="ACYLTRANSFERASE"/>
    <property type="match status" value="1"/>
</dbReference>
<dbReference type="GO" id="GO:0019432">
    <property type="term" value="P:triglyceride biosynthetic process"/>
    <property type="evidence" value="ECO:0007669"/>
    <property type="project" value="TreeGrafter"/>
</dbReference>
<keyword evidence="12" id="KW-0443">Lipid metabolism</keyword>
<gene>
    <name evidence="17" type="ORF">IV203_012917</name>
</gene>
<keyword evidence="7" id="KW-0808">Transferase</keyword>
<keyword evidence="9" id="KW-0319">Glycerol metabolism</keyword>
<evidence type="ECO:0000256" key="9">
    <source>
        <dbReference type="ARBA" id="ARBA00022798"/>
    </source>
</evidence>
<reference evidence="17" key="2">
    <citation type="submission" date="2021-04" db="EMBL/GenBank/DDBJ databases">
        <authorList>
            <person name="Podell S."/>
        </authorList>
    </citation>
    <scope>NUCLEOTIDE SEQUENCE</scope>
    <source>
        <strain evidence="17">Hildebrandi</strain>
    </source>
</reference>
<evidence type="ECO:0000256" key="12">
    <source>
        <dbReference type="ARBA" id="ARBA00023098"/>
    </source>
</evidence>
<dbReference type="AlphaFoldDB" id="A0A9K3M4M2"/>
<comment type="caution">
    <text evidence="17">The sequence shown here is derived from an EMBL/GenBank/DDBJ whole genome shotgun (WGS) entry which is preliminary data.</text>
</comment>
<evidence type="ECO:0000256" key="1">
    <source>
        <dbReference type="ARBA" id="ARBA00004477"/>
    </source>
</evidence>
<sequence>MSTSLNDFSLHFRETLWKIVDSIRREYSKDSDKDWKNTLILLGTSSLALLLALAFGRQLFHSSSAYYALLHRGEEQDIVQATAAGAAATKQEEQKSTADQDVSATEKKTKPTLVRRESTDFQVPIVGFVSVSSTWERRKQTFAMFTCSLAFVMPMTLFCWIITIYLAVVVPLQQRSTEPKKNTSIIENIPMVFSSLVWIYLVFVGALDQAQTTGGRKPWMRGSYRGLTGNFLRQWWSWACDFLPVILVKTAELQAFTTTVTNNKDGKATVQPCKYVLGYHPHGIIAVGAFCAFSTDSARVLDLSKSESTMSDTQDYVNDHNDDTSTASFCTPDRRGFSSLFPGLDRRVVTLPQNFWTPFLREYFLSMGAVTSAKQTFRRYLQTYSKSTKDEASSNRNDARALIVVVGGAAESLMAEQGSINLVLRNRRGFVREAIMAGAHLVPVLGFGETNLYQMFATDETSMAAKFQRFVKRTFGFAAPMFRGRSIFLKEVGVLPYRTPVVVVVGAPIAPPSRQELHDKDYCDFSPKIDRSTDEAMNKDGAILKEWHSRYVSSLEELYHQHKDAHWNMPGKSRAKSMRILR</sequence>
<evidence type="ECO:0000313" key="18">
    <source>
        <dbReference type="Proteomes" id="UP000693970"/>
    </source>
</evidence>
<evidence type="ECO:0000256" key="13">
    <source>
        <dbReference type="ARBA" id="ARBA00023136"/>
    </source>
</evidence>
<feature type="region of interest" description="Disordered" evidence="15">
    <location>
        <begin position="89"/>
        <end position="110"/>
    </location>
</feature>
<feature type="compositionally biased region" description="Basic and acidic residues" evidence="15">
    <location>
        <begin position="90"/>
        <end position="110"/>
    </location>
</feature>
<keyword evidence="10" id="KW-0256">Endoplasmic reticulum</keyword>
<evidence type="ECO:0000256" key="6">
    <source>
        <dbReference type="ARBA" id="ARBA00022516"/>
    </source>
</evidence>
<evidence type="ECO:0000313" key="17">
    <source>
        <dbReference type="EMBL" id="KAG7373822.1"/>
    </source>
</evidence>
<keyword evidence="14 17" id="KW-0012">Acyltransferase</keyword>
<dbReference type="GO" id="GO:0006071">
    <property type="term" value="P:glycerol metabolic process"/>
    <property type="evidence" value="ECO:0007669"/>
    <property type="project" value="UniProtKB-KW"/>
</dbReference>
<evidence type="ECO:0000256" key="10">
    <source>
        <dbReference type="ARBA" id="ARBA00022824"/>
    </source>
</evidence>
<keyword evidence="13 16" id="KW-0472">Membrane</keyword>
<dbReference type="PANTHER" id="PTHR12317">
    <property type="entry name" value="DIACYLGLYCEROL O-ACYLTRANSFERASE"/>
    <property type="match status" value="1"/>
</dbReference>
<evidence type="ECO:0000256" key="3">
    <source>
        <dbReference type="ARBA" id="ARBA00005189"/>
    </source>
</evidence>
<comment type="pathway">
    <text evidence="3">Lipid metabolism.</text>
</comment>